<accession>A0A0H5NDC0</accession>
<gene>
    <name evidence="1" type="ORF">ERS450000_00208</name>
</gene>
<evidence type="ECO:0000313" key="2">
    <source>
        <dbReference type="Proteomes" id="UP000057820"/>
    </source>
</evidence>
<sequence length="183" mass="19616">MYYLAEKRVAELLELGVDIDTIVAKTGVTKLSDGWHAQNRRGDDALDALLAEAHERKALLDRIEFLAVAIGEDGPARRAGADAKNPTLDGLRAVIAGVEKYARAKNIDIRTDAEKAAPEPTATPRQIYYITSLLEGRAAAGEGGGFFSTKGLYRGDGSVDRDAVAALTRKQASALIDSLRGTY</sequence>
<dbReference type="RefSeq" id="WP_060589857.1">
    <property type="nucleotide sequence ID" value="NZ_CP031418.1"/>
</dbReference>
<dbReference type="EMBL" id="LN868938">
    <property type="protein sequence ID" value="CRY73578.1"/>
    <property type="molecule type" value="Genomic_DNA"/>
</dbReference>
<reference evidence="2" key="1">
    <citation type="submission" date="2015-03" db="EMBL/GenBank/DDBJ databases">
        <authorList>
            <consortium name="Pathogen Informatics"/>
        </authorList>
    </citation>
    <scope>NUCLEOTIDE SEQUENCE [LARGE SCALE GENOMIC DNA]</scope>
    <source>
        <strain evidence="2">NCTC11134</strain>
    </source>
</reference>
<name>A0A0H5NDC0_NOCFR</name>
<protein>
    <submittedName>
        <fullName evidence="1">Uncharacterized protein</fullName>
    </submittedName>
</protein>
<dbReference type="Proteomes" id="UP000057820">
    <property type="component" value="Chromosome 1"/>
</dbReference>
<dbReference type="AlphaFoldDB" id="A0A0H5NDC0"/>
<proteinExistence type="predicted"/>
<dbReference type="KEGG" id="nfr:ERS450000_00208"/>
<evidence type="ECO:0000313" key="1">
    <source>
        <dbReference type="EMBL" id="CRY73578.1"/>
    </source>
</evidence>
<organism evidence="1 2">
    <name type="scientific">Nocardia farcinica</name>
    <dbReference type="NCBI Taxonomy" id="37329"/>
    <lineage>
        <taxon>Bacteria</taxon>
        <taxon>Bacillati</taxon>
        <taxon>Actinomycetota</taxon>
        <taxon>Actinomycetes</taxon>
        <taxon>Mycobacteriales</taxon>
        <taxon>Nocardiaceae</taxon>
        <taxon>Nocardia</taxon>
    </lineage>
</organism>